<dbReference type="RefSeq" id="WP_380115944.1">
    <property type="nucleotide sequence ID" value="NZ_JBHSIU010000018.1"/>
</dbReference>
<feature type="domain" description="AMP-dependent synthetase/ligase" evidence="1">
    <location>
        <begin position="1"/>
        <end position="77"/>
    </location>
</feature>
<organism evidence="3 4">
    <name type="scientific">Dactylosporangium cerinum</name>
    <dbReference type="NCBI Taxonomy" id="1434730"/>
    <lineage>
        <taxon>Bacteria</taxon>
        <taxon>Bacillati</taxon>
        <taxon>Actinomycetota</taxon>
        <taxon>Actinomycetes</taxon>
        <taxon>Micromonosporales</taxon>
        <taxon>Micromonosporaceae</taxon>
        <taxon>Dactylosporangium</taxon>
    </lineage>
</organism>
<comment type="caution">
    <text evidence="3">The sequence shown here is derived from an EMBL/GenBank/DDBJ whole genome shotgun (WGS) entry which is preliminary data.</text>
</comment>
<evidence type="ECO:0000259" key="1">
    <source>
        <dbReference type="Pfam" id="PF00501"/>
    </source>
</evidence>
<feature type="domain" description="AMP-binding enzyme C-terminal" evidence="2">
    <location>
        <begin position="139"/>
        <end position="213"/>
    </location>
</feature>
<dbReference type="Pfam" id="PF00501">
    <property type="entry name" value="AMP-binding"/>
    <property type="match status" value="1"/>
</dbReference>
<dbReference type="Pfam" id="PF13193">
    <property type="entry name" value="AMP-binding_C"/>
    <property type="match status" value="1"/>
</dbReference>
<sequence>MPRGVWSEFEERFGSRILEWYGTTEGVAFAYKPVGQGPVGSFGKPPAGVIEMDVVDDEGHSVPPGVPGELIARSSGVDAQLTYIGQPEASAEKVRGGWLHTGDMVTRDDDGWLFYAHRKEQGAIRKLGEFIADGYITRVLAAEPTVADVFVYGIPSDTGAPGESDIVAAVLPVPGADCDPQALIALVAAQLERSHVPDVVQLVRALPTTSAGKIERQVLMKLLDRPDATVIDTYDRRRGANP</sequence>
<accession>A0ABV9VSW3</accession>
<dbReference type="InterPro" id="IPR042099">
    <property type="entry name" value="ANL_N_sf"/>
</dbReference>
<reference evidence="4" key="1">
    <citation type="journal article" date="2019" name="Int. J. Syst. Evol. Microbiol.">
        <title>The Global Catalogue of Microorganisms (GCM) 10K type strain sequencing project: providing services to taxonomists for standard genome sequencing and annotation.</title>
        <authorList>
            <consortium name="The Broad Institute Genomics Platform"/>
            <consortium name="The Broad Institute Genome Sequencing Center for Infectious Disease"/>
            <person name="Wu L."/>
            <person name="Ma J."/>
        </authorList>
    </citation>
    <scope>NUCLEOTIDE SEQUENCE [LARGE SCALE GENOMIC DNA]</scope>
    <source>
        <strain evidence="4">CGMCC 4.7152</strain>
    </source>
</reference>
<dbReference type="PANTHER" id="PTHR43767:SF1">
    <property type="entry name" value="NONRIBOSOMAL PEPTIDE SYNTHASE PES1 (EUROFUNG)-RELATED"/>
    <property type="match status" value="1"/>
</dbReference>
<evidence type="ECO:0000313" key="4">
    <source>
        <dbReference type="Proteomes" id="UP001595912"/>
    </source>
</evidence>
<dbReference type="Proteomes" id="UP001595912">
    <property type="component" value="Unassembled WGS sequence"/>
</dbReference>
<dbReference type="EMBL" id="JBHSIU010000018">
    <property type="protein sequence ID" value="MFC4999501.1"/>
    <property type="molecule type" value="Genomic_DNA"/>
</dbReference>
<evidence type="ECO:0000259" key="2">
    <source>
        <dbReference type="Pfam" id="PF13193"/>
    </source>
</evidence>
<dbReference type="InterPro" id="IPR045851">
    <property type="entry name" value="AMP-bd_C_sf"/>
</dbReference>
<dbReference type="InterPro" id="IPR000873">
    <property type="entry name" value="AMP-dep_synth/lig_dom"/>
</dbReference>
<evidence type="ECO:0000313" key="3">
    <source>
        <dbReference type="EMBL" id="MFC4999501.1"/>
    </source>
</evidence>
<dbReference type="SUPFAM" id="SSF56801">
    <property type="entry name" value="Acetyl-CoA synthetase-like"/>
    <property type="match status" value="1"/>
</dbReference>
<proteinExistence type="predicted"/>
<dbReference type="PANTHER" id="PTHR43767">
    <property type="entry name" value="LONG-CHAIN-FATTY-ACID--COA LIGASE"/>
    <property type="match status" value="1"/>
</dbReference>
<dbReference type="InterPro" id="IPR050237">
    <property type="entry name" value="ATP-dep_AMP-bd_enzyme"/>
</dbReference>
<keyword evidence="4" id="KW-1185">Reference proteome</keyword>
<protein>
    <submittedName>
        <fullName evidence="3">AMP-binding protein</fullName>
    </submittedName>
</protein>
<dbReference type="Gene3D" id="3.40.50.12780">
    <property type="entry name" value="N-terminal domain of ligase-like"/>
    <property type="match status" value="1"/>
</dbReference>
<name>A0ABV9VSW3_9ACTN</name>
<dbReference type="InterPro" id="IPR025110">
    <property type="entry name" value="AMP-bd_C"/>
</dbReference>
<gene>
    <name evidence="3" type="ORF">ACFPIJ_16885</name>
</gene>
<dbReference type="Gene3D" id="3.30.300.30">
    <property type="match status" value="1"/>
</dbReference>